<keyword evidence="7 10" id="KW-0418">Kinase</keyword>
<dbReference type="EC" id="2.7.4.9" evidence="2 10"/>
<evidence type="ECO:0000256" key="3">
    <source>
        <dbReference type="ARBA" id="ARBA00017144"/>
    </source>
</evidence>
<evidence type="ECO:0000256" key="5">
    <source>
        <dbReference type="ARBA" id="ARBA00022727"/>
    </source>
</evidence>
<dbReference type="Gene3D" id="3.40.50.300">
    <property type="entry name" value="P-loop containing nucleotide triphosphate hydrolases"/>
    <property type="match status" value="1"/>
</dbReference>
<dbReference type="CDD" id="cd01672">
    <property type="entry name" value="TMPK"/>
    <property type="match status" value="1"/>
</dbReference>
<dbReference type="Pfam" id="PF02223">
    <property type="entry name" value="Thymidylate_kin"/>
    <property type="match status" value="1"/>
</dbReference>
<dbReference type="NCBIfam" id="TIGR00041">
    <property type="entry name" value="DTMP_kinase"/>
    <property type="match status" value="1"/>
</dbReference>
<evidence type="ECO:0000256" key="2">
    <source>
        <dbReference type="ARBA" id="ARBA00012980"/>
    </source>
</evidence>
<dbReference type="InterPro" id="IPR039430">
    <property type="entry name" value="Thymidylate_kin-like_dom"/>
</dbReference>
<dbReference type="GO" id="GO:0005737">
    <property type="term" value="C:cytoplasm"/>
    <property type="evidence" value="ECO:0007669"/>
    <property type="project" value="TreeGrafter"/>
</dbReference>
<keyword evidence="5 10" id="KW-0545">Nucleotide biosynthesis</keyword>
<protein>
    <recommendedName>
        <fullName evidence="3 10">Thymidylate kinase</fullName>
        <ecNumber evidence="2 10">2.7.4.9</ecNumber>
    </recommendedName>
    <alternativeName>
        <fullName evidence="10">dTMP kinase</fullName>
    </alternativeName>
</protein>
<evidence type="ECO:0000313" key="12">
    <source>
        <dbReference type="EMBL" id="MBB5866710.1"/>
    </source>
</evidence>
<keyword evidence="8 10" id="KW-0067">ATP-binding</keyword>
<dbReference type="PANTHER" id="PTHR10344">
    <property type="entry name" value="THYMIDYLATE KINASE"/>
    <property type="match status" value="1"/>
</dbReference>
<dbReference type="InterPro" id="IPR018094">
    <property type="entry name" value="Thymidylate_kinase"/>
</dbReference>
<comment type="catalytic activity">
    <reaction evidence="9 10">
        <text>dTMP + ATP = dTDP + ADP</text>
        <dbReference type="Rhea" id="RHEA:13517"/>
        <dbReference type="ChEBI" id="CHEBI:30616"/>
        <dbReference type="ChEBI" id="CHEBI:58369"/>
        <dbReference type="ChEBI" id="CHEBI:63528"/>
        <dbReference type="ChEBI" id="CHEBI:456216"/>
        <dbReference type="EC" id="2.7.4.9"/>
    </reaction>
</comment>
<dbReference type="GO" id="GO:0006233">
    <property type="term" value="P:dTDP biosynthetic process"/>
    <property type="evidence" value="ECO:0007669"/>
    <property type="project" value="InterPro"/>
</dbReference>
<feature type="domain" description="Thymidylate kinase-like" evidence="11">
    <location>
        <begin position="8"/>
        <end position="144"/>
    </location>
</feature>
<dbReference type="RefSeq" id="WP_184830708.1">
    <property type="nucleotide sequence ID" value="NZ_JACHMN010000001.1"/>
</dbReference>
<organism evidence="12 13">
    <name type="scientific">Allocatelliglobosispora scoriae</name>
    <dbReference type="NCBI Taxonomy" id="643052"/>
    <lineage>
        <taxon>Bacteria</taxon>
        <taxon>Bacillati</taxon>
        <taxon>Actinomycetota</taxon>
        <taxon>Actinomycetes</taxon>
        <taxon>Micromonosporales</taxon>
        <taxon>Micromonosporaceae</taxon>
        <taxon>Allocatelliglobosispora</taxon>
    </lineage>
</organism>
<dbReference type="HAMAP" id="MF_00165">
    <property type="entry name" value="Thymidylate_kinase"/>
    <property type="match status" value="1"/>
</dbReference>
<dbReference type="PANTHER" id="PTHR10344:SF4">
    <property type="entry name" value="UMP-CMP KINASE 2, MITOCHONDRIAL"/>
    <property type="match status" value="1"/>
</dbReference>
<dbReference type="Proteomes" id="UP000587527">
    <property type="component" value="Unassembled WGS sequence"/>
</dbReference>
<comment type="similarity">
    <text evidence="1 10">Belongs to the thymidylate kinase family.</text>
</comment>
<evidence type="ECO:0000256" key="1">
    <source>
        <dbReference type="ARBA" id="ARBA00009776"/>
    </source>
</evidence>
<comment type="function">
    <text evidence="10">Phosphorylation of dTMP to form dTDP in both de novo and salvage pathways of dTTP synthesis.</text>
</comment>
<dbReference type="EMBL" id="JACHMN010000001">
    <property type="protein sequence ID" value="MBB5866710.1"/>
    <property type="molecule type" value="Genomic_DNA"/>
</dbReference>
<keyword evidence="6 10" id="KW-0547">Nucleotide-binding</keyword>
<evidence type="ECO:0000256" key="9">
    <source>
        <dbReference type="ARBA" id="ARBA00048743"/>
    </source>
</evidence>
<dbReference type="GO" id="GO:0006227">
    <property type="term" value="P:dUDP biosynthetic process"/>
    <property type="evidence" value="ECO:0007669"/>
    <property type="project" value="TreeGrafter"/>
</dbReference>
<sequence>MTAQFVVVEGPNGVGKTTVARLVAARLDGVDGHPSLLTTEPTRSPLGDLLRQEEWSLHGRAFALALAADRADHVETVIIPALDAGMHVVSDRYVQSSMVLQRIDGLDLEEIWGYNQYVLQATCFYLEDRPEVIAGRLAGRRALTRLELAGNPQIELDYYRDARAFLAQPDHSWVQYSIDCSDRTPDDIASEILSLLAANTRMEG</sequence>
<evidence type="ECO:0000313" key="13">
    <source>
        <dbReference type="Proteomes" id="UP000587527"/>
    </source>
</evidence>
<reference evidence="12 13" key="1">
    <citation type="submission" date="2020-08" db="EMBL/GenBank/DDBJ databases">
        <title>Sequencing the genomes of 1000 actinobacteria strains.</title>
        <authorList>
            <person name="Klenk H.-P."/>
        </authorList>
    </citation>
    <scope>NUCLEOTIDE SEQUENCE [LARGE SCALE GENOMIC DNA]</scope>
    <source>
        <strain evidence="12 13">DSM 45362</strain>
    </source>
</reference>
<dbReference type="GO" id="GO:0004798">
    <property type="term" value="F:dTMP kinase activity"/>
    <property type="evidence" value="ECO:0007669"/>
    <property type="project" value="UniProtKB-UniRule"/>
</dbReference>
<evidence type="ECO:0000259" key="11">
    <source>
        <dbReference type="Pfam" id="PF02223"/>
    </source>
</evidence>
<keyword evidence="4 10" id="KW-0808">Transferase</keyword>
<evidence type="ECO:0000256" key="4">
    <source>
        <dbReference type="ARBA" id="ARBA00022679"/>
    </source>
</evidence>
<dbReference type="InterPro" id="IPR027417">
    <property type="entry name" value="P-loop_NTPase"/>
</dbReference>
<keyword evidence="13" id="KW-1185">Reference proteome</keyword>
<dbReference type="GO" id="GO:0006235">
    <property type="term" value="P:dTTP biosynthetic process"/>
    <property type="evidence" value="ECO:0007669"/>
    <property type="project" value="UniProtKB-UniRule"/>
</dbReference>
<evidence type="ECO:0000256" key="7">
    <source>
        <dbReference type="ARBA" id="ARBA00022777"/>
    </source>
</evidence>
<evidence type="ECO:0000256" key="8">
    <source>
        <dbReference type="ARBA" id="ARBA00022840"/>
    </source>
</evidence>
<name>A0A841BIR9_9ACTN</name>
<accession>A0A841BIR9</accession>
<dbReference type="SUPFAM" id="SSF52540">
    <property type="entry name" value="P-loop containing nucleoside triphosphate hydrolases"/>
    <property type="match status" value="1"/>
</dbReference>
<comment type="caution">
    <text evidence="10">Lacks conserved residue(s) required for the propagation of feature annotation.</text>
</comment>
<evidence type="ECO:0000256" key="10">
    <source>
        <dbReference type="HAMAP-Rule" id="MF_00165"/>
    </source>
</evidence>
<comment type="caution">
    <text evidence="12">The sequence shown here is derived from an EMBL/GenBank/DDBJ whole genome shotgun (WGS) entry which is preliminary data.</text>
</comment>
<gene>
    <name evidence="10" type="primary">tmk</name>
    <name evidence="12" type="ORF">F4553_000089</name>
</gene>
<dbReference type="AlphaFoldDB" id="A0A841BIR9"/>
<proteinExistence type="inferred from homology"/>
<evidence type="ECO:0000256" key="6">
    <source>
        <dbReference type="ARBA" id="ARBA00022741"/>
    </source>
</evidence>
<dbReference type="GO" id="GO:0005524">
    <property type="term" value="F:ATP binding"/>
    <property type="evidence" value="ECO:0007669"/>
    <property type="project" value="UniProtKB-UniRule"/>
</dbReference>